<evidence type="ECO:0000313" key="1">
    <source>
        <dbReference type="Proteomes" id="UP000887565"/>
    </source>
</evidence>
<organism evidence="1 2">
    <name type="scientific">Romanomermis culicivorax</name>
    <name type="common">Nematode worm</name>
    <dbReference type="NCBI Taxonomy" id="13658"/>
    <lineage>
        <taxon>Eukaryota</taxon>
        <taxon>Metazoa</taxon>
        <taxon>Ecdysozoa</taxon>
        <taxon>Nematoda</taxon>
        <taxon>Enoplea</taxon>
        <taxon>Dorylaimia</taxon>
        <taxon>Mermithida</taxon>
        <taxon>Mermithoidea</taxon>
        <taxon>Mermithidae</taxon>
        <taxon>Romanomermis</taxon>
    </lineage>
</organism>
<protein>
    <submittedName>
        <fullName evidence="2">Uncharacterized protein</fullName>
    </submittedName>
</protein>
<sequence length="115" mass="12185">EPGPSQQWPRSQHIITCSDRGCRGDQLLHLFSKCGGLCIGSLGLFFDFALSLQLLSSQLIKHDTNNLINCLDSQDIIGNPSGSGVSDGNTTAVIAGVCLGGGWGQQWIKIDKGIS</sequence>
<dbReference type="WBParaSite" id="nRc.2.0.1.t17549-RA">
    <property type="protein sequence ID" value="nRc.2.0.1.t17549-RA"/>
    <property type="gene ID" value="nRc.2.0.1.g17549"/>
</dbReference>
<accession>A0A915ITM7</accession>
<reference evidence="2" key="1">
    <citation type="submission" date="2022-11" db="UniProtKB">
        <authorList>
            <consortium name="WormBaseParasite"/>
        </authorList>
    </citation>
    <scope>IDENTIFICATION</scope>
</reference>
<proteinExistence type="predicted"/>
<name>A0A915ITM7_ROMCU</name>
<evidence type="ECO:0000313" key="2">
    <source>
        <dbReference type="WBParaSite" id="nRc.2.0.1.t17549-RA"/>
    </source>
</evidence>
<keyword evidence="1" id="KW-1185">Reference proteome</keyword>
<dbReference type="Proteomes" id="UP000887565">
    <property type="component" value="Unplaced"/>
</dbReference>
<dbReference type="AlphaFoldDB" id="A0A915ITM7"/>